<feature type="compositionally biased region" description="Polar residues" evidence="1">
    <location>
        <begin position="123"/>
        <end position="132"/>
    </location>
</feature>
<comment type="caution">
    <text evidence="2">The sequence shown here is derived from an EMBL/GenBank/DDBJ whole genome shotgun (WGS) entry which is preliminary data.</text>
</comment>
<proteinExistence type="predicted"/>
<feature type="compositionally biased region" description="Basic and acidic residues" evidence="1">
    <location>
        <begin position="103"/>
        <end position="117"/>
    </location>
</feature>
<feature type="compositionally biased region" description="Polar residues" evidence="1">
    <location>
        <begin position="84"/>
        <end position="102"/>
    </location>
</feature>
<dbReference type="AlphaFoldDB" id="A0A9Q3HFY7"/>
<dbReference type="EMBL" id="AVOT02017523">
    <property type="protein sequence ID" value="MBW0503696.1"/>
    <property type="molecule type" value="Genomic_DNA"/>
</dbReference>
<feature type="compositionally biased region" description="Basic and acidic residues" evidence="1">
    <location>
        <begin position="136"/>
        <end position="153"/>
    </location>
</feature>
<gene>
    <name evidence="2" type="ORF">O181_043411</name>
</gene>
<name>A0A9Q3HFY7_9BASI</name>
<keyword evidence="3" id="KW-1185">Reference proteome</keyword>
<protein>
    <submittedName>
        <fullName evidence="2">Uncharacterized protein</fullName>
    </submittedName>
</protein>
<organism evidence="2 3">
    <name type="scientific">Austropuccinia psidii MF-1</name>
    <dbReference type="NCBI Taxonomy" id="1389203"/>
    <lineage>
        <taxon>Eukaryota</taxon>
        <taxon>Fungi</taxon>
        <taxon>Dikarya</taxon>
        <taxon>Basidiomycota</taxon>
        <taxon>Pucciniomycotina</taxon>
        <taxon>Pucciniomycetes</taxon>
        <taxon>Pucciniales</taxon>
        <taxon>Sphaerophragmiaceae</taxon>
        <taxon>Austropuccinia</taxon>
    </lineage>
</organism>
<accession>A0A9Q3HFY7</accession>
<feature type="region of interest" description="Disordered" evidence="1">
    <location>
        <begin position="43"/>
        <end position="194"/>
    </location>
</feature>
<dbReference type="Proteomes" id="UP000765509">
    <property type="component" value="Unassembled WGS sequence"/>
</dbReference>
<evidence type="ECO:0000313" key="3">
    <source>
        <dbReference type="Proteomes" id="UP000765509"/>
    </source>
</evidence>
<evidence type="ECO:0000313" key="2">
    <source>
        <dbReference type="EMBL" id="MBW0503696.1"/>
    </source>
</evidence>
<evidence type="ECO:0000256" key="1">
    <source>
        <dbReference type="SAM" id="MobiDB-lite"/>
    </source>
</evidence>
<reference evidence="2" key="1">
    <citation type="submission" date="2021-03" db="EMBL/GenBank/DDBJ databases">
        <title>Draft genome sequence of rust myrtle Austropuccinia psidii MF-1, a brazilian biotype.</title>
        <authorList>
            <person name="Quecine M.C."/>
            <person name="Pachon D.M.R."/>
            <person name="Bonatelli M.L."/>
            <person name="Correr F.H."/>
            <person name="Franceschini L.M."/>
            <person name="Leite T.F."/>
            <person name="Margarido G.R.A."/>
            <person name="Almeida C.A."/>
            <person name="Ferrarezi J.A."/>
            <person name="Labate C.A."/>
        </authorList>
    </citation>
    <scope>NUCLEOTIDE SEQUENCE</scope>
    <source>
        <strain evidence="2">MF-1</strain>
    </source>
</reference>
<feature type="region of interest" description="Disordered" evidence="1">
    <location>
        <begin position="1"/>
        <end position="30"/>
    </location>
</feature>
<sequence length="241" mass="26460">MTPTRSGKADIASIPAVRPESFPTGNNRNIPVSIQELVYGGKATGVGTSSKSLDRHNEIISSSGEVHGPRKDRGSSEGLDTHVLQRTSPTDKSLVENQSIFSEDQKKKLAQEKDKSPVEAAQVSKSKNTPQQVPKEGQEKPKEQSEGKEKGKAQVEQALPTEIQNSKEREDSHGQCVQYGRNSDGIPKQGGGKNQPIISKEIDIIKILNHFETCNKEILANLNNSEYIQQKLGREILQVKE</sequence>